<dbReference type="AlphaFoldDB" id="A0A8A4TPR4"/>
<dbReference type="KEGG" id="scor:J3U87_05755"/>
<dbReference type="EMBL" id="CP071793">
    <property type="protein sequence ID" value="QTD51959.1"/>
    <property type="molecule type" value="Genomic_DNA"/>
</dbReference>
<reference evidence="1" key="1">
    <citation type="submission" date="2021-03" db="EMBL/GenBank/DDBJ databases">
        <title>Acanthopleuribacteraceae sp. M133.</title>
        <authorList>
            <person name="Wang G."/>
        </authorList>
    </citation>
    <scope>NUCLEOTIDE SEQUENCE</scope>
    <source>
        <strain evidence="1">M133</strain>
    </source>
</reference>
<dbReference type="RefSeq" id="WP_237382071.1">
    <property type="nucleotide sequence ID" value="NZ_CP071793.1"/>
</dbReference>
<keyword evidence="2" id="KW-1185">Reference proteome</keyword>
<protein>
    <submittedName>
        <fullName evidence="1">Uncharacterized protein</fullName>
    </submittedName>
</protein>
<gene>
    <name evidence="1" type="ORF">J3U87_05755</name>
</gene>
<sequence length="180" mass="20699">MLVNNMSTDFRAKLLQVVDDYIATELESIRNKLIGALLDTRLVLNDFAELALRHLCQRLKVDRIYACDTRDGQVLAGWNKGKNIARVEDWDEGYVPLEMDETLKLALEGDELVANPVPGVGADFTMPVYFDDGRVWLLVFDQTDEAREFNNRDIAHMYLVRDLIRIKARWVNEREPVSQG</sequence>
<name>A0A8A4TPR4_SULCO</name>
<proteinExistence type="predicted"/>
<accession>A0A8A4TPR4</accession>
<evidence type="ECO:0000313" key="2">
    <source>
        <dbReference type="Proteomes" id="UP000663929"/>
    </source>
</evidence>
<evidence type="ECO:0000313" key="1">
    <source>
        <dbReference type="EMBL" id="QTD51959.1"/>
    </source>
</evidence>
<organism evidence="1 2">
    <name type="scientific">Sulfidibacter corallicola</name>
    <dbReference type="NCBI Taxonomy" id="2818388"/>
    <lineage>
        <taxon>Bacteria</taxon>
        <taxon>Pseudomonadati</taxon>
        <taxon>Acidobacteriota</taxon>
        <taxon>Holophagae</taxon>
        <taxon>Acanthopleuribacterales</taxon>
        <taxon>Acanthopleuribacteraceae</taxon>
        <taxon>Sulfidibacter</taxon>
    </lineage>
</organism>
<dbReference type="Proteomes" id="UP000663929">
    <property type="component" value="Chromosome"/>
</dbReference>